<evidence type="ECO:0000313" key="1">
    <source>
        <dbReference type="EMBL" id="KKN51323.1"/>
    </source>
</evidence>
<dbReference type="EMBL" id="LAZR01001068">
    <property type="protein sequence ID" value="KKN51323.1"/>
    <property type="molecule type" value="Genomic_DNA"/>
</dbReference>
<gene>
    <name evidence="1" type="ORF">LCGC14_0623790</name>
</gene>
<protein>
    <recommendedName>
        <fullName evidence="2">Exonuclease domain-containing protein</fullName>
    </recommendedName>
</protein>
<organism evidence="1">
    <name type="scientific">marine sediment metagenome</name>
    <dbReference type="NCBI Taxonomy" id="412755"/>
    <lineage>
        <taxon>unclassified sequences</taxon>
        <taxon>metagenomes</taxon>
        <taxon>ecological metagenomes</taxon>
    </lineage>
</organism>
<accession>A0A0F9UCJ7</accession>
<dbReference type="InterPro" id="IPR036397">
    <property type="entry name" value="RNaseH_sf"/>
</dbReference>
<dbReference type="GO" id="GO:0003676">
    <property type="term" value="F:nucleic acid binding"/>
    <property type="evidence" value="ECO:0007669"/>
    <property type="project" value="InterPro"/>
</dbReference>
<dbReference type="SUPFAM" id="SSF53098">
    <property type="entry name" value="Ribonuclease H-like"/>
    <property type="match status" value="1"/>
</dbReference>
<evidence type="ECO:0008006" key="2">
    <source>
        <dbReference type="Google" id="ProtNLM"/>
    </source>
</evidence>
<proteinExistence type="predicted"/>
<name>A0A0F9UCJ7_9ZZZZ</name>
<dbReference type="InterPro" id="IPR012337">
    <property type="entry name" value="RNaseH-like_sf"/>
</dbReference>
<sequence>MIVTDIEKYAALDFEASSLSSSSWPIEVGVSWVEADRVQTWSSLIQPHPNWDLTDWSIQSEGVHQVPMADLEKAAPASRVAQEFLSVASELILVSDAPAFEHRWLSRLLEAADLGPVPTIEDFNTVSFACFDGLALDMLYEKLERTRVPHRAGPDSARLASGWLKARSVDASKI</sequence>
<reference evidence="1" key="1">
    <citation type="journal article" date="2015" name="Nature">
        <title>Complex archaea that bridge the gap between prokaryotes and eukaryotes.</title>
        <authorList>
            <person name="Spang A."/>
            <person name="Saw J.H."/>
            <person name="Jorgensen S.L."/>
            <person name="Zaremba-Niedzwiedzka K."/>
            <person name="Martijn J."/>
            <person name="Lind A.E."/>
            <person name="van Eijk R."/>
            <person name="Schleper C."/>
            <person name="Guy L."/>
            <person name="Ettema T.J."/>
        </authorList>
    </citation>
    <scope>NUCLEOTIDE SEQUENCE</scope>
</reference>
<comment type="caution">
    <text evidence="1">The sequence shown here is derived from an EMBL/GenBank/DDBJ whole genome shotgun (WGS) entry which is preliminary data.</text>
</comment>
<dbReference type="Gene3D" id="3.30.420.10">
    <property type="entry name" value="Ribonuclease H-like superfamily/Ribonuclease H"/>
    <property type="match status" value="1"/>
</dbReference>
<dbReference type="AlphaFoldDB" id="A0A0F9UCJ7"/>